<reference evidence="6 7" key="1">
    <citation type="submission" date="2024-09" db="EMBL/GenBank/DDBJ databases">
        <authorList>
            <person name="Sun Q."/>
            <person name="Mori K."/>
        </authorList>
    </citation>
    <scope>NUCLEOTIDE SEQUENCE [LARGE SCALE GENOMIC DNA]</scope>
    <source>
        <strain evidence="6 7">CGMCC 1.15906</strain>
    </source>
</reference>
<dbReference type="Pfam" id="PF13523">
    <property type="entry name" value="Acetyltransf_8"/>
    <property type="match status" value="1"/>
</dbReference>
<dbReference type="InterPro" id="IPR016181">
    <property type="entry name" value="Acyl_CoA_acyltransferase"/>
</dbReference>
<keyword evidence="6" id="KW-0012">Acyltransferase</keyword>
<comment type="function">
    <text evidence="1">Acyltransferase required for the direct transfer of medium- to long-chain fatty acyl moieties from a carrier protein (MbtL) on to the epsilon-amino group of lysine residue in the mycobactin core.</text>
</comment>
<dbReference type="GO" id="GO:0016746">
    <property type="term" value="F:acyltransferase activity"/>
    <property type="evidence" value="ECO:0007669"/>
    <property type="project" value="UniProtKB-KW"/>
</dbReference>
<evidence type="ECO:0000313" key="6">
    <source>
        <dbReference type="EMBL" id="MFC0622868.1"/>
    </source>
</evidence>
<dbReference type="Proteomes" id="UP001589890">
    <property type="component" value="Unassembled WGS sequence"/>
</dbReference>
<evidence type="ECO:0000256" key="1">
    <source>
        <dbReference type="ARBA" id="ARBA00003818"/>
    </source>
</evidence>
<dbReference type="PANTHER" id="PTHR31438:SF1">
    <property type="entry name" value="LYSINE N-ACYLTRANSFERASE C17G9.06C-RELATED"/>
    <property type="match status" value="1"/>
</dbReference>
<comment type="pathway">
    <text evidence="2">Siderophore biosynthesis; mycobactin biosynthesis.</text>
</comment>
<feature type="domain" description="Acyltransferase MbtK/IucB-like conserved" evidence="5">
    <location>
        <begin position="20"/>
        <end position="68"/>
    </location>
</feature>
<dbReference type="Gene3D" id="3.40.630.30">
    <property type="match status" value="1"/>
</dbReference>
<dbReference type="EMBL" id="JBHLTC010000001">
    <property type="protein sequence ID" value="MFC0622868.1"/>
    <property type="molecule type" value="Genomic_DNA"/>
</dbReference>
<keyword evidence="6" id="KW-0808">Transferase</keyword>
<dbReference type="InterPro" id="IPR019432">
    <property type="entry name" value="Acyltransferase_MbtK/IucB-like"/>
</dbReference>
<dbReference type="SUPFAM" id="SSF55729">
    <property type="entry name" value="Acyl-CoA N-acyltransferases (Nat)"/>
    <property type="match status" value="1"/>
</dbReference>
<gene>
    <name evidence="6" type="ORF">ACFFGN_02275</name>
</gene>
<comment type="caution">
    <text evidence="6">The sequence shown here is derived from an EMBL/GenBank/DDBJ whole genome shotgun (WGS) entry which is preliminary data.</text>
</comment>
<evidence type="ECO:0000313" key="7">
    <source>
        <dbReference type="Proteomes" id="UP001589890"/>
    </source>
</evidence>
<dbReference type="PANTHER" id="PTHR31438">
    <property type="entry name" value="LYSINE N-ACYLTRANSFERASE C17G9.06C-RELATED"/>
    <property type="match status" value="1"/>
</dbReference>
<name>A0ABV6QEA1_9ACTN</name>
<organism evidence="6 7">
    <name type="scientific">Kribbella deserti</name>
    <dbReference type="NCBI Taxonomy" id="1926257"/>
    <lineage>
        <taxon>Bacteria</taxon>
        <taxon>Bacillati</taxon>
        <taxon>Actinomycetota</taxon>
        <taxon>Actinomycetes</taxon>
        <taxon>Propionibacteriales</taxon>
        <taxon>Kribbellaceae</taxon>
        <taxon>Kribbella</taxon>
    </lineage>
</organism>
<evidence type="ECO:0000259" key="5">
    <source>
        <dbReference type="SMART" id="SM01006"/>
    </source>
</evidence>
<keyword evidence="7" id="KW-1185">Reference proteome</keyword>
<evidence type="ECO:0000256" key="2">
    <source>
        <dbReference type="ARBA" id="ARBA00005102"/>
    </source>
</evidence>
<accession>A0ABV6QEA1</accession>
<sequence length="186" mass="20920">MPRAAVYERKLEAFGTITVTPVDPAEDIDLIHDWVSQERARFWGMADTGREGVLEIYEFLDSLPTHHAFLLHRDGVPVGLFQSYQPEHDPISEYYEVQPGDVGLHLLIGTPATPPEPGFTDAILRTFIAFLFEDPHAQRILAEPDARNAQAIARLERTGFTLGPEVTLPEKPARLTFLPRATFETE</sequence>
<dbReference type="SMART" id="SM01006">
    <property type="entry name" value="AlcB"/>
    <property type="match status" value="1"/>
</dbReference>
<evidence type="ECO:0000256" key="3">
    <source>
        <dbReference type="ARBA" id="ARBA00020586"/>
    </source>
</evidence>
<dbReference type="RefSeq" id="WP_380043546.1">
    <property type="nucleotide sequence ID" value="NZ_JBHLTC010000001.1"/>
</dbReference>
<protein>
    <recommendedName>
        <fullName evidence="3">Lysine N-acyltransferase MbtK</fullName>
    </recommendedName>
    <alternativeName>
        <fullName evidence="4">Mycobactin synthase protein K</fullName>
    </alternativeName>
</protein>
<evidence type="ECO:0000256" key="4">
    <source>
        <dbReference type="ARBA" id="ARBA00031122"/>
    </source>
</evidence>
<proteinExistence type="predicted"/>